<accession>A0A6J5RC05</accession>
<dbReference type="EMBL" id="LR796752">
    <property type="protein sequence ID" value="CAB4163561.1"/>
    <property type="molecule type" value="Genomic_DNA"/>
</dbReference>
<name>A0A6J5RC05_9CAUD</name>
<protein>
    <submittedName>
        <fullName evidence="3">Uncharacterized protein</fullName>
    </submittedName>
</protein>
<evidence type="ECO:0000313" key="2">
    <source>
        <dbReference type="EMBL" id="CAB4163561.1"/>
    </source>
</evidence>
<evidence type="ECO:0000313" key="3">
    <source>
        <dbReference type="EMBL" id="CAB4191268.1"/>
    </source>
</evidence>
<reference evidence="3" key="1">
    <citation type="submission" date="2020-05" db="EMBL/GenBank/DDBJ databases">
        <authorList>
            <person name="Chiriac C."/>
            <person name="Salcher M."/>
            <person name="Ghai R."/>
            <person name="Kavagutti S V."/>
        </authorList>
    </citation>
    <scope>NUCLEOTIDE SEQUENCE</scope>
</reference>
<proteinExistence type="predicted"/>
<gene>
    <name evidence="3" type="ORF">UFOVP1222_14</name>
    <name evidence="1" type="ORF">UFOVP477_31</name>
    <name evidence="2" type="ORF">UFOVP798_35</name>
</gene>
<dbReference type="EMBL" id="LR796455">
    <property type="protein sequence ID" value="CAB4145724.1"/>
    <property type="molecule type" value="Genomic_DNA"/>
</dbReference>
<sequence length="86" mass="9875">MSKEIRERLAEQNPEMVFMDGFDDALIGSCLSFAKMPVACYDVEIILKVHMESGMTADEAWEFFEYNQLGSYVGEETPVFFFKDKA</sequence>
<evidence type="ECO:0000313" key="1">
    <source>
        <dbReference type="EMBL" id="CAB4145724.1"/>
    </source>
</evidence>
<dbReference type="EMBL" id="LR797167">
    <property type="protein sequence ID" value="CAB4191268.1"/>
    <property type="molecule type" value="Genomic_DNA"/>
</dbReference>
<organism evidence="3">
    <name type="scientific">uncultured Caudovirales phage</name>
    <dbReference type="NCBI Taxonomy" id="2100421"/>
    <lineage>
        <taxon>Viruses</taxon>
        <taxon>Duplodnaviria</taxon>
        <taxon>Heunggongvirae</taxon>
        <taxon>Uroviricota</taxon>
        <taxon>Caudoviricetes</taxon>
        <taxon>Peduoviridae</taxon>
        <taxon>Maltschvirus</taxon>
        <taxon>Maltschvirus maltsch</taxon>
    </lineage>
</organism>